<dbReference type="EMBL" id="CP000529">
    <property type="protein sequence ID" value="ABM38550.1"/>
    <property type="molecule type" value="Genomic_DNA"/>
</dbReference>
<dbReference type="Proteomes" id="UP000000644">
    <property type="component" value="Chromosome"/>
</dbReference>
<evidence type="ECO:0000256" key="1">
    <source>
        <dbReference type="SAM" id="MobiDB-lite"/>
    </source>
</evidence>
<dbReference type="STRING" id="365044.Pnap_3252"/>
<sequence length="199" mass="22019">MKTPGLMNISPFFINLHSAYQAEMDDLTFDSDGRDVLRQRLAAKRKEIGFLVQMMELSPEMVAVIFHQGFAFSQPAAMDHLLSHEADEFPEWSSLSGGIELAPWTRELVQVILQAPKGEWFLTLAAGLHYMAGKPVAAFAGQGGEARDEDSDDGDDDDDDTDGPDDFDDHESDEVRGDARDRDAAGASWLEGHGFDRKD</sequence>
<organism evidence="2 3">
    <name type="scientific">Polaromonas naphthalenivorans (strain CJ2)</name>
    <dbReference type="NCBI Taxonomy" id="365044"/>
    <lineage>
        <taxon>Bacteria</taxon>
        <taxon>Pseudomonadati</taxon>
        <taxon>Pseudomonadota</taxon>
        <taxon>Betaproteobacteria</taxon>
        <taxon>Burkholderiales</taxon>
        <taxon>Comamonadaceae</taxon>
        <taxon>Polaromonas</taxon>
    </lineage>
</organism>
<dbReference type="HOGENOM" id="CLU_1521966_0_0_4"/>
<protein>
    <submittedName>
        <fullName evidence="2">Uncharacterized protein</fullName>
    </submittedName>
</protein>
<dbReference type="KEGG" id="pna:Pnap_3252"/>
<reference evidence="3" key="1">
    <citation type="journal article" date="2009" name="Environ. Microbiol.">
        <title>The genome of Polaromonas naphthalenivorans strain CJ2, isolated from coal tar-contaminated sediment, reveals physiological and metabolic versatility and evolution through extensive horizontal gene transfer.</title>
        <authorList>
            <person name="Yagi J.M."/>
            <person name="Sims D."/>
            <person name="Brettin T."/>
            <person name="Bruce D."/>
            <person name="Madsen E.L."/>
        </authorList>
    </citation>
    <scope>NUCLEOTIDE SEQUENCE [LARGE SCALE GENOMIC DNA]</scope>
    <source>
        <strain evidence="3">CJ2</strain>
    </source>
</reference>
<gene>
    <name evidence="2" type="ordered locus">Pnap_3252</name>
</gene>
<feature type="compositionally biased region" description="Acidic residues" evidence="1">
    <location>
        <begin position="147"/>
        <end position="172"/>
    </location>
</feature>
<feature type="region of interest" description="Disordered" evidence="1">
    <location>
        <begin position="142"/>
        <end position="199"/>
    </location>
</feature>
<proteinExistence type="predicted"/>
<keyword evidence="3" id="KW-1185">Reference proteome</keyword>
<dbReference type="eggNOG" id="ENOG5032SXC">
    <property type="taxonomic scope" value="Bacteria"/>
</dbReference>
<evidence type="ECO:0000313" key="2">
    <source>
        <dbReference type="EMBL" id="ABM38550.1"/>
    </source>
</evidence>
<feature type="compositionally biased region" description="Basic and acidic residues" evidence="1">
    <location>
        <begin position="173"/>
        <end position="184"/>
    </location>
</feature>
<name>A1VSC2_POLNA</name>
<dbReference type="AlphaFoldDB" id="A1VSC2"/>
<accession>A1VSC2</accession>
<evidence type="ECO:0000313" key="3">
    <source>
        <dbReference type="Proteomes" id="UP000000644"/>
    </source>
</evidence>